<dbReference type="UniPathway" id="UPA00109">
    <property type="reaction ID" value="UER00186"/>
</dbReference>
<evidence type="ECO:0000256" key="10">
    <source>
        <dbReference type="NCBIfam" id="TIGR01307"/>
    </source>
</evidence>
<evidence type="ECO:0000256" key="12">
    <source>
        <dbReference type="PIRSR" id="PIRSR001492-2"/>
    </source>
</evidence>
<evidence type="ECO:0000256" key="1">
    <source>
        <dbReference type="ARBA" id="ARBA00000370"/>
    </source>
</evidence>
<evidence type="ECO:0000256" key="7">
    <source>
        <dbReference type="ARBA" id="ARBA00023211"/>
    </source>
</evidence>
<feature type="binding site" evidence="9 13">
    <location>
        <position position="12"/>
    </location>
    <ligand>
        <name>Mn(2+)</name>
        <dbReference type="ChEBI" id="CHEBI:29035"/>
        <label>2</label>
    </ligand>
</feature>
<dbReference type="Pfam" id="PF01676">
    <property type="entry name" value="Metalloenzyme"/>
    <property type="match status" value="1"/>
</dbReference>
<dbReference type="EC" id="5.4.2.12" evidence="9 10"/>
<evidence type="ECO:0000256" key="2">
    <source>
        <dbReference type="ARBA" id="ARBA00002315"/>
    </source>
</evidence>
<evidence type="ECO:0000313" key="17">
    <source>
        <dbReference type="Proteomes" id="UP000261284"/>
    </source>
</evidence>
<reference evidence="16 17" key="1">
    <citation type="submission" date="2018-08" db="EMBL/GenBank/DDBJ databases">
        <title>Chitinophagaceae sp. K23C18032701, a novel bacterium isolated from forest soil.</title>
        <authorList>
            <person name="Wang C."/>
        </authorList>
    </citation>
    <scope>NUCLEOTIDE SEQUENCE [LARGE SCALE GENOMIC DNA]</scope>
    <source>
        <strain evidence="16 17">K23C18032701</strain>
    </source>
</reference>
<comment type="catalytic activity">
    <reaction evidence="1 9">
        <text>(2R)-2-phosphoglycerate = (2R)-3-phosphoglycerate</text>
        <dbReference type="Rhea" id="RHEA:15901"/>
        <dbReference type="ChEBI" id="CHEBI:58272"/>
        <dbReference type="ChEBI" id="CHEBI:58289"/>
        <dbReference type="EC" id="5.4.2.12"/>
    </reaction>
</comment>
<dbReference type="NCBIfam" id="TIGR01307">
    <property type="entry name" value="pgm_bpd_ind"/>
    <property type="match status" value="1"/>
</dbReference>
<name>A0A3E1NDQ2_9BACT</name>
<dbReference type="GO" id="GO:0004619">
    <property type="term" value="F:phosphoglycerate mutase activity"/>
    <property type="evidence" value="ECO:0007669"/>
    <property type="project" value="UniProtKB-UniRule"/>
</dbReference>
<feature type="binding site" evidence="9 12">
    <location>
        <begin position="260"/>
        <end position="263"/>
    </location>
    <ligand>
        <name>substrate</name>
    </ligand>
</feature>
<evidence type="ECO:0000313" key="16">
    <source>
        <dbReference type="EMBL" id="RFM25898.1"/>
    </source>
</evidence>
<dbReference type="PIRSF" id="PIRSF001492">
    <property type="entry name" value="IPGAM"/>
    <property type="match status" value="1"/>
</dbReference>
<dbReference type="AlphaFoldDB" id="A0A3E1NDQ2"/>
<dbReference type="Pfam" id="PF06415">
    <property type="entry name" value="iPGM_N"/>
    <property type="match status" value="1"/>
</dbReference>
<dbReference type="GO" id="GO:0006007">
    <property type="term" value="P:glucose catabolic process"/>
    <property type="evidence" value="ECO:0007669"/>
    <property type="project" value="InterPro"/>
</dbReference>
<feature type="binding site" evidence="9 12">
    <location>
        <begin position="153"/>
        <end position="154"/>
    </location>
    <ligand>
        <name>substrate</name>
    </ligand>
</feature>
<sequence>MENKKAILIIMDGWGLGKSKTTDAIQNANVPFVKGLYSQYPNTTLVTCGEEVGLPDGQMGNSEVGHLNLGAGRIVYQELQRINVAIRTGEFAQNAQLLKAIQFAKANNKPLHLLGLVSDGGVHSHIKHLAALCDVCKAQGLQDVYIHAFTDGRDTDPKSGLGFLKELQAHLNNSIGKIVSVSGRYYAMDRDKRWERVKLAYDALVNGEGAKATDAIAAVEQSYAAGITDEFIKPTVIIGGDQQPLATIKDGDVAICFNFRTDRCREITEVLTQQDLPDFGMHKLNLHYTTMTEYDKTFKGVNVVFENDNLTNTLGEVVAANGKKQIRIAETEKYPHVTFFFSGGREVPFEGETRLMAASPKVATYDLQPEMSAYELTDKLVPEIEAESADFICLNFANTDMVGHTGVFEAVIKAAETVDACVNRVVTAGLAHGYTILVTADHGNADNMVNEDGSPNTQHSLNPVPLFLISNDGKYNTIKAGKLGDIASTILTIMGLPIPKEMTGNVLVS</sequence>
<dbReference type="Proteomes" id="UP000261284">
    <property type="component" value="Unassembled WGS sequence"/>
</dbReference>
<evidence type="ECO:0000256" key="13">
    <source>
        <dbReference type="PIRSR" id="PIRSR001492-3"/>
    </source>
</evidence>
<dbReference type="HAMAP" id="MF_01038">
    <property type="entry name" value="GpmI"/>
    <property type="match status" value="1"/>
</dbReference>
<feature type="binding site" evidence="9 12">
    <location>
        <position position="123"/>
    </location>
    <ligand>
        <name>substrate</name>
    </ligand>
</feature>
<keyword evidence="8 9" id="KW-0413">Isomerase</keyword>
<dbReference type="GO" id="GO:0030145">
    <property type="term" value="F:manganese ion binding"/>
    <property type="evidence" value="ECO:0007669"/>
    <property type="project" value="UniProtKB-UniRule"/>
</dbReference>
<dbReference type="FunFam" id="3.40.1450.10:FF:000002">
    <property type="entry name" value="2,3-bisphosphoglycerate-independent phosphoglycerate mutase"/>
    <property type="match status" value="1"/>
</dbReference>
<dbReference type="GO" id="GO:0006096">
    <property type="term" value="P:glycolytic process"/>
    <property type="evidence" value="ECO:0007669"/>
    <property type="project" value="UniProtKB-UniRule"/>
</dbReference>
<dbReference type="GO" id="GO:0005829">
    <property type="term" value="C:cytosol"/>
    <property type="evidence" value="ECO:0007669"/>
    <property type="project" value="TreeGrafter"/>
</dbReference>
<dbReference type="PANTHER" id="PTHR31637:SF0">
    <property type="entry name" value="2,3-BISPHOSPHOGLYCERATE-INDEPENDENT PHOSPHOGLYCERATE MUTASE"/>
    <property type="match status" value="1"/>
</dbReference>
<comment type="pathway">
    <text evidence="3 9">Carbohydrate degradation; glycolysis; pyruvate from D-glyceraldehyde 3-phosphate: step 3/5.</text>
</comment>
<gene>
    <name evidence="9" type="primary">gpmI</name>
    <name evidence="16" type="ORF">DXN05_22515</name>
</gene>
<dbReference type="PANTHER" id="PTHR31637">
    <property type="entry name" value="2,3-BISPHOSPHOGLYCERATE-INDEPENDENT PHOSPHOGLYCERATE MUTASE"/>
    <property type="match status" value="1"/>
</dbReference>
<feature type="binding site" evidence="9 13">
    <location>
        <position position="441"/>
    </location>
    <ligand>
        <name>Mn(2+)</name>
        <dbReference type="ChEBI" id="CHEBI:29035"/>
        <label>2</label>
    </ligand>
</feature>
<dbReference type="SUPFAM" id="SSF53649">
    <property type="entry name" value="Alkaline phosphatase-like"/>
    <property type="match status" value="1"/>
</dbReference>
<dbReference type="CDD" id="cd16010">
    <property type="entry name" value="iPGM"/>
    <property type="match status" value="1"/>
</dbReference>
<feature type="domain" description="BPG-independent PGAM N-terminal" evidence="15">
    <location>
        <begin position="82"/>
        <end position="296"/>
    </location>
</feature>
<evidence type="ECO:0000256" key="3">
    <source>
        <dbReference type="ARBA" id="ARBA00004798"/>
    </source>
</evidence>
<evidence type="ECO:0000256" key="8">
    <source>
        <dbReference type="ARBA" id="ARBA00023235"/>
    </source>
</evidence>
<comment type="cofactor">
    <cofactor evidence="9">
        <name>Mn(2+)</name>
        <dbReference type="ChEBI" id="CHEBI:29035"/>
    </cofactor>
    <text evidence="9">Binds 2 manganese ions per subunit.</text>
</comment>
<dbReference type="InterPro" id="IPR006124">
    <property type="entry name" value="Metalloenzyme"/>
</dbReference>
<comment type="similarity">
    <text evidence="4 9">Belongs to the BPG-independent phosphoglycerate mutase family.</text>
</comment>
<feature type="binding site" evidence="9 13">
    <location>
        <position position="459"/>
    </location>
    <ligand>
        <name>Mn(2+)</name>
        <dbReference type="ChEBI" id="CHEBI:29035"/>
        <label>1</label>
    </ligand>
</feature>
<dbReference type="OrthoDB" id="9800863at2"/>
<evidence type="ECO:0000259" key="14">
    <source>
        <dbReference type="Pfam" id="PF01676"/>
    </source>
</evidence>
<feature type="active site" description="Phosphoserine intermediate" evidence="9 11">
    <location>
        <position position="62"/>
    </location>
</feature>
<dbReference type="EMBL" id="QTJU01000013">
    <property type="protein sequence ID" value="RFM25898.1"/>
    <property type="molecule type" value="Genomic_DNA"/>
</dbReference>
<protein>
    <recommendedName>
        <fullName evidence="9 10">2,3-bisphosphoglycerate-independent phosphoglycerate mutase</fullName>
        <shortName evidence="9">BPG-independent PGAM</shortName>
        <shortName evidence="9">Phosphoglyceromutase</shortName>
        <shortName evidence="9">iPGM</shortName>
        <ecNumber evidence="9 10">5.4.2.12</ecNumber>
    </recommendedName>
</protein>
<feature type="binding site" evidence="9 13">
    <location>
        <position position="400"/>
    </location>
    <ligand>
        <name>Mn(2+)</name>
        <dbReference type="ChEBI" id="CHEBI:29035"/>
        <label>1</label>
    </ligand>
</feature>
<feature type="binding site" evidence="9 13">
    <location>
        <position position="442"/>
    </location>
    <ligand>
        <name>Mn(2+)</name>
        <dbReference type="ChEBI" id="CHEBI:29035"/>
        <label>2</label>
    </ligand>
</feature>
<feature type="binding site" evidence="9 13">
    <location>
        <position position="404"/>
    </location>
    <ligand>
        <name>Mn(2+)</name>
        <dbReference type="ChEBI" id="CHEBI:29035"/>
        <label>1</label>
    </ligand>
</feature>
<proteinExistence type="inferred from homology"/>
<feature type="binding site" evidence="9 12">
    <location>
        <position position="333"/>
    </location>
    <ligand>
        <name>substrate</name>
    </ligand>
</feature>
<dbReference type="InterPro" id="IPR005995">
    <property type="entry name" value="Pgm_bpd_ind"/>
</dbReference>
<comment type="function">
    <text evidence="2 9">Catalyzes the interconversion of 2-phosphoglycerate and 3-phosphoglycerate.</text>
</comment>
<dbReference type="Gene3D" id="3.40.720.10">
    <property type="entry name" value="Alkaline Phosphatase, subunit A"/>
    <property type="match status" value="1"/>
</dbReference>
<feature type="binding site" evidence="9 12">
    <location>
        <position position="184"/>
    </location>
    <ligand>
        <name>substrate</name>
    </ligand>
</feature>
<comment type="subunit">
    <text evidence="9">Monomer.</text>
</comment>
<feature type="binding site" evidence="9 12">
    <location>
        <position position="190"/>
    </location>
    <ligand>
        <name>substrate</name>
    </ligand>
</feature>
<dbReference type="InterPro" id="IPR017850">
    <property type="entry name" value="Alkaline_phosphatase_core_sf"/>
</dbReference>
<evidence type="ECO:0000256" key="11">
    <source>
        <dbReference type="PIRSR" id="PIRSR001492-1"/>
    </source>
</evidence>
<feature type="domain" description="Metalloenzyme" evidence="14">
    <location>
        <begin position="4"/>
        <end position="496"/>
    </location>
</feature>
<evidence type="ECO:0000256" key="5">
    <source>
        <dbReference type="ARBA" id="ARBA00022723"/>
    </source>
</evidence>
<dbReference type="Gene3D" id="3.40.1450.10">
    <property type="entry name" value="BPG-independent phosphoglycerate mutase, domain B"/>
    <property type="match status" value="1"/>
</dbReference>
<keyword evidence="7 9" id="KW-0464">Manganese</keyword>
<evidence type="ECO:0000256" key="6">
    <source>
        <dbReference type="ARBA" id="ARBA00023152"/>
    </source>
</evidence>
<feature type="binding site" evidence="9 13">
    <location>
        <position position="62"/>
    </location>
    <ligand>
        <name>Mn(2+)</name>
        <dbReference type="ChEBI" id="CHEBI:29035"/>
        <label>2</label>
    </ligand>
</feature>
<keyword evidence="17" id="KW-1185">Reference proteome</keyword>
<evidence type="ECO:0000256" key="9">
    <source>
        <dbReference type="HAMAP-Rule" id="MF_01038"/>
    </source>
</evidence>
<dbReference type="InterPro" id="IPR036646">
    <property type="entry name" value="PGAM_B_sf"/>
</dbReference>
<organism evidence="16 17">
    <name type="scientific">Deminuibacter soli</name>
    <dbReference type="NCBI Taxonomy" id="2291815"/>
    <lineage>
        <taxon>Bacteria</taxon>
        <taxon>Pseudomonadati</taxon>
        <taxon>Bacteroidota</taxon>
        <taxon>Chitinophagia</taxon>
        <taxon>Chitinophagales</taxon>
        <taxon>Chitinophagaceae</taxon>
        <taxon>Deminuibacter</taxon>
    </lineage>
</organism>
<evidence type="ECO:0000256" key="4">
    <source>
        <dbReference type="ARBA" id="ARBA00008819"/>
    </source>
</evidence>
<comment type="caution">
    <text evidence="16">The sequence shown here is derived from an EMBL/GenBank/DDBJ whole genome shotgun (WGS) entry which is preliminary data.</text>
</comment>
<dbReference type="RefSeq" id="WP_116849563.1">
    <property type="nucleotide sequence ID" value="NZ_QTJU01000013.1"/>
</dbReference>
<keyword evidence="6 9" id="KW-0324">Glycolysis</keyword>
<dbReference type="SUPFAM" id="SSF64158">
    <property type="entry name" value="2,3-Bisphosphoglycerate-independent phosphoglycerate mutase, substrate-binding domain"/>
    <property type="match status" value="1"/>
</dbReference>
<accession>A0A3E1NDQ2</accession>
<dbReference type="InterPro" id="IPR011258">
    <property type="entry name" value="BPG-indep_PGM_N"/>
</dbReference>
<evidence type="ECO:0000259" key="15">
    <source>
        <dbReference type="Pfam" id="PF06415"/>
    </source>
</evidence>
<keyword evidence="5 9" id="KW-0479">Metal-binding</keyword>